<sequence>MTAEHSQESLPIQPLRIAMISYYLPSGSKIGVGYQVHELANELVRRGHTVDVFSDCPPVDGALYGHRHIQMQGALRTFRFALALRKVDFSSYDALHAHGDDYWLWRRRVPRHVRTLHGSCFEEALHIKGIKERLRMVLLGFSEVLASLVADTTVVVSPATRRWTPWVRRVIPNGVDSTRYNPGNTVKSSHPSVLFVGTWGGRKRGEALAHQFADSVRSLVPDAELRMVTQDAPDELPDGVTVLGRLGDSELIEEYRKAWVFCLPSSYEGFGIPYAEAMACGAAVVATPNVGARYVTEEGHDGVLAPLDRLGDAIERLLTDDDLRGATRAAGLARSEEFTLQSVAARYEALYRG</sequence>
<dbReference type="Gene3D" id="3.40.50.2000">
    <property type="entry name" value="Glycogen Phosphorylase B"/>
    <property type="match status" value="2"/>
</dbReference>
<evidence type="ECO:0000259" key="3">
    <source>
        <dbReference type="Pfam" id="PF13439"/>
    </source>
</evidence>
<dbReference type="OrthoDB" id="8555507at2"/>
<organism evidence="4 5">
    <name type="scientific">Raineyella antarctica</name>
    <dbReference type="NCBI Taxonomy" id="1577474"/>
    <lineage>
        <taxon>Bacteria</taxon>
        <taxon>Bacillati</taxon>
        <taxon>Actinomycetota</taxon>
        <taxon>Actinomycetes</taxon>
        <taxon>Propionibacteriales</taxon>
        <taxon>Propionibacteriaceae</taxon>
        <taxon>Raineyella</taxon>
    </lineage>
</organism>
<dbReference type="Pfam" id="PF13439">
    <property type="entry name" value="Glyco_transf_4"/>
    <property type="match status" value="1"/>
</dbReference>
<dbReference type="RefSeq" id="WP_092605375.1">
    <property type="nucleotide sequence ID" value="NZ_FMYF01000001.1"/>
</dbReference>
<reference evidence="4 5" key="1">
    <citation type="submission" date="2016-06" db="EMBL/GenBank/DDBJ databases">
        <authorList>
            <person name="Olsen C.W."/>
            <person name="Carey S."/>
            <person name="Hinshaw L."/>
            <person name="Karasin A.I."/>
        </authorList>
    </citation>
    <scope>NUCLEOTIDE SEQUENCE [LARGE SCALE GENOMIC DNA]</scope>
    <source>
        <strain evidence="4 5">LZ-22</strain>
    </source>
</reference>
<dbReference type="Pfam" id="PF13692">
    <property type="entry name" value="Glyco_trans_1_4"/>
    <property type="match status" value="1"/>
</dbReference>
<dbReference type="AlphaFoldDB" id="A0A1G6GDG3"/>
<protein>
    <submittedName>
        <fullName evidence="4">Glycosyltransferase involved in cell wall bisynthesis</fullName>
    </submittedName>
</protein>
<evidence type="ECO:0000313" key="4">
    <source>
        <dbReference type="EMBL" id="SDB79873.1"/>
    </source>
</evidence>
<feature type="domain" description="Glycosyltransferase subfamily 4-like N-terminal" evidence="3">
    <location>
        <begin position="31"/>
        <end position="179"/>
    </location>
</feature>
<dbReference type="GO" id="GO:0016757">
    <property type="term" value="F:glycosyltransferase activity"/>
    <property type="evidence" value="ECO:0007669"/>
    <property type="project" value="UniProtKB-KW"/>
</dbReference>
<dbReference type="STRING" id="1577474.GA0111570_101144"/>
<dbReference type="PANTHER" id="PTHR12526">
    <property type="entry name" value="GLYCOSYLTRANSFERASE"/>
    <property type="match status" value="1"/>
</dbReference>
<evidence type="ECO:0000256" key="1">
    <source>
        <dbReference type="ARBA" id="ARBA00022676"/>
    </source>
</evidence>
<dbReference type="Proteomes" id="UP000199086">
    <property type="component" value="Unassembled WGS sequence"/>
</dbReference>
<dbReference type="InterPro" id="IPR028098">
    <property type="entry name" value="Glyco_trans_4-like_N"/>
</dbReference>
<accession>A0A1G6GDG3</accession>
<keyword evidence="1" id="KW-0328">Glycosyltransferase</keyword>
<evidence type="ECO:0000256" key="2">
    <source>
        <dbReference type="ARBA" id="ARBA00022679"/>
    </source>
</evidence>
<dbReference type="CDD" id="cd03801">
    <property type="entry name" value="GT4_PimA-like"/>
    <property type="match status" value="1"/>
</dbReference>
<proteinExistence type="predicted"/>
<dbReference type="PANTHER" id="PTHR12526:SF590">
    <property type="entry name" value="ALPHA-MALTOSE-1-PHOSPHATE SYNTHASE"/>
    <property type="match status" value="1"/>
</dbReference>
<gene>
    <name evidence="4" type="ORF">GA0111570_101144</name>
</gene>
<evidence type="ECO:0000313" key="5">
    <source>
        <dbReference type="Proteomes" id="UP000199086"/>
    </source>
</evidence>
<keyword evidence="5" id="KW-1185">Reference proteome</keyword>
<keyword evidence="2 4" id="KW-0808">Transferase</keyword>
<dbReference type="SUPFAM" id="SSF53756">
    <property type="entry name" value="UDP-Glycosyltransferase/glycogen phosphorylase"/>
    <property type="match status" value="1"/>
</dbReference>
<name>A0A1G6GDG3_9ACTN</name>
<dbReference type="EMBL" id="FMYF01000001">
    <property type="protein sequence ID" value="SDB79873.1"/>
    <property type="molecule type" value="Genomic_DNA"/>
</dbReference>